<dbReference type="InParanoid" id="A0A0C3AYQ0"/>
<dbReference type="Proteomes" id="UP000054166">
    <property type="component" value="Unassembled WGS sequence"/>
</dbReference>
<reference evidence="2" key="2">
    <citation type="submission" date="2015-01" db="EMBL/GenBank/DDBJ databases">
        <title>Evolutionary Origins and Diversification of the Mycorrhizal Mutualists.</title>
        <authorList>
            <consortium name="DOE Joint Genome Institute"/>
            <consortium name="Mycorrhizal Genomics Consortium"/>
            <person name="Kohler A."/>
            <person name="Kuo A."/>
            <person name="Nagy L.G."/>
            <person name="Floudas D."/>
            <person name="Copeland A."/>
            <person name="Barry K.W."/>
            <person name="Cichocki N."/>
            <person name="Veneault-Fourrey C."/>
            <person name="LaButti K."/>
            <person name="Lindquist E.A."/>
            <person name="Lipzen A."/>
            <person name="Lundell T."/>
            <person name="Morin E."/>
            <person name="Murat C."/>
            <person name="Riley R."/>
            <person name="Ohm R."/>
            <person name="Sun H."/>
            <person name="Tunlid A."/>
            <person name="Henrissat B."/>
            <person name="Grigoriev I.V."/>
            <person name="Hibbett D.S."/>
            <person name="Martin F."/>
        </authorList>
    </citation>
    <scope>NUCLEOTIDE SEQUENCE [LARGE SCALE GENOMIC DNA]</scope>
    <source>
        <strain evidence="2">F 1598</strain>
    </source>
</reference>
<dbReference type="HOGENOM" id="CLU_2723089_0_0_1"/>
<proteinExistence type="predicted"/>
<dbReference type="EMBL" id="KN833011">
    <property type="protein sequence ID" value="KIM79123.1"/>
    <property type="molecule type" value="Genomic_DNA"/>
</dbReference>
<sequence length="72" mass="8306">MHNGYDIVRDANAIFDERFNAWAARIVRGRCSGNSRNGRSRIFAYILDRYVCRNGSDWCCALRTVVYPSESL</sequence>
<evidence type="ECO:0000313" key="2">
    <source>
        <dbReference type="Proteomes" id="UP000054166"/>
    </source>
</evidence>
<protein>
    <submittedName>
        <fullName evidence="1">Uncharacterized protein</fullName>
    </submittedName>
</protein>
<accession>A0A0C3AYQ0</accession>
<gene>
    <name evidence="1" type="ORF">PILCRDRAFT_823698</name>
</gene>
<evidence type="ECO:0000313" key="1">
    <source>
        <dbReference type="EMBL" id="KIM79123.1"/>
    </source>
</evidence>
<organism evidence="1 2">
    <name type="scientific">Piloderma croceum (strain F 1598)</name>
    <dbReference type="NCBI Taxonomy" id="765440"/>
    <lineage>
        <taxon>Eukaryota</taxon>
        <taxon>Fungi</taxon>
        <taxon>Dikarya</taxon>
        <taxon>Basidiomycota</taxon>
        <taxon>Agaricomycotina</taxon>
        <taxon>Agaricomycetes</taxon>
        <taxon>Agaricomycetidae</taxon>
        <taxon>Atheliales</taxon>
        <taxon>Atheliaceae</taxon>
        <taxon>Piloderma</taxon>
    </lineage>
</organism>
<name>A0A0C3AYQ0_PILCF</name>
<reference evidence="1 2" key="1">
    <citation type="submission" date="2014-04" db="EMBL/GenBank/DDBJ databases">
        <authorList>
            <consortium name="DOE Joint Genome Institute"/>
            <person name="Kuo A."/>
            <person name="Tarkka M."/>
            <person name="Buscot F."/>
            <person name="Kohler A."/>
            <person name="Nagy L.G."/>
            <person name="Floudas D."/>
            <person name="Copeland A."/>
            <person name="Barry K.W."/>
            <person name="Cichocki N."/>
            <person name="Veneault-Fourrey C."/>
            <person name="LaButti K."/>
            <person name="Lindquist E.A."/>
            <person name="Lipzen A."/>
            <person name="Lundell T."/>
            <person name="Morin E."/>
            <person name="Murat C."/>
            <person name="Sun H."/>
            <person name="Tunlid A."/>
            <person name="Henrissat B."/>
            <person name="Grigoriev I.V."/>
            <person name="Hibbett D.S."/>
            <person name="Martin F."/>
            <person name="Nordberg H.P."/>
            <person name="Cantor M.N."/>
            <person name="Hua S.X."/>
        </authorList>
    </citation>
    <scope>NUCLEOTIDE SEQUENCE [LARGE SCALE GENOMIC DNA]</scope>
    <source>
        <strain evidence="1 2">F 1598</strain>
    </source>
</reference>
<dbReference type="AlphaFoldDB" id="A0A0C3AYQ0"/>
<keyword evidence="2" id="KW-1185">Reference proteome</keyword>